<keyword evidence="5" id="KW-0256">Endoplasmic reticulum</keyword>
<dbReference type="Proteomes" id="UP000694621">
    <property type="component" value="Unplaced"/>
</dbReference>
<evidence type="ECO:0000256" key="1">
    <source>
        <dbReference type="ARBA" id="ARBA00004477"/>
    </source>
</evidence>
<evidence type="ECO:0000256" key="13">
    <source>
        <dbReference type="ARBA" id="ARBA00039439"/>
    </source>
</evidence>
<feature type="domain" description="G-protein coupled receptors family 1 profile" evidence="16">
    <location>
        <begin position="50"/>
        <end position="309"/>
    </location>
</feature>
<feature type="transmembrane region" description="Helical" evidence="15">
    <location>
        <begin position="294"/>
        <end position="316"/>
    </location>
</feature>
<evidence type="ECO:0000256" key="11">
    <source>
        <dbReference type="ARBA" id="ARBA00023180"/>
    </source>
</evidence>
<keyword evidence="3" id="KW-1003">Cell membrane</keyword>
<keyword evidence="9" id="KW-1015">Disulfide bond</keyword>
<proteinExistence type="inferred from homology"/>
<dbReference type="GO" id="GO:0005789">
    <property type="term" value="C:endoplasmic reticulum membrane"/>
    <property type="evidence" value="ECO:0007669"/>
    <property type="project" value="UniProtKB-SubCell"/>
</dbReference>
<accession>A0A8B9KNI7</accession>
<evidence type="ECO:0000256" key="2">
    <source>
        <dbReference type="ARBA" id="ARBA00004651"/>
    </source>
</evidence>
<comment type="similarity">
    <text evidence="14">Belongs to the G-protein coupled receptor 1 family.</text>
</comment>
<feature type="transmembrane region" description="Helical" evidence="15">
    <location>
        <begin position="36"/>
        <end position="58"/>
    </location>
</feature>
<feature type="transmembrane region" description="Helical" evidence="15">
    <location>
        <begin position="258"/>
        <end position="282"/>
    </location>
</feature>
<dbReference type="GO" id="GO:0005886">
    <property type="term" value="C:plasma membrane"/>
    <property type="evidence" value="ECO:0007669"/>
    <property type="project" value="UniProtKB-SubCell"/>
</dbReference>
<dbReference type="PRINTS" id="PR00237">
    <property type="entry name" value="GPCRRHODOPSN"/>
</dbReference>
<evidence type="ECO:0000256" key="9">
    <source>
        <dbReference type="ARBA" id="ARBA00023157"/>
    </source>
</evidence>
<dbReference type="Ensembl" id="ENSAMXT00005041877.1">
    <property type="protein sequence ID" value="ENSAMXP00005038434.1"/>
    <property type="gene ID" value="ENSAMXG00005018232.1"/>
</dbReference>
<evidence type="ECO:0000256" key="10">
    <source>
        <dbReference type="ARBA" id="ARBA00023170"/>
    </source>
</evidence>
<dbReference type="PRINTS" id="PR01830">
    <property type="entry name" value="TRACEAMINER"/>
</dbReference>
<evidence type="ECO:0000256" key="12">
    <source>
        <dbReference type="ARBA" id="ARBA00023224"/>
    </source>
</evidence>
<evidence type="ECO:0000256" key="8">
    <source>
        <dbReference type="ARBA" id="ARBA00023136"/>
    </source>
</evidence>
<dbReference type="InterPro" id="IPR009133">
    <property type="entry name" value="TAAR1"/>
</dbReference>
<evidence type="ECO:0000256" key="3">
    <source>
        <dbReference type="ARBA" id="ARBA00022475"/>
    </source>
</evidence>
<sequence length="378" mass="42681">MNSSQTNIVDITPLCYEFVNGSCPKFVYPALLRVSLYLFFTAVVTLTVFGNLFVIVTIIHFKQLHMPTNYLVLSLAVTDLLLGSAVMPPFMVQCIDNCWYLGPVLCKVYNSIVIMVCTASILNLSFISIDRYYAVCHPLQYQTKITPFVTGIMIFICWIVSAAVGFVIIFLEINLIGAEDFYYEHVACEGGCVLFQSTTSSTSSSLLSFYFPGVVMLSIYMKIFHVAQKQAKSIQDSKCKNSTQSIIKKEEKKATKTLATILGVFLSLWMPFFICNVMNPYIGYAIPPGFFFTLAWIGYMNSTVNPIVYAFFYAWFRKAFRMVLSGKIFQPGSSRTNLFFILWLPGMLATLISSRLLQLLSNVLHFTSLSHLMPFLFS</sequence>
<dbReference type="PROSITE" id="PS50262">
    <property type="entry name" value="G_PROTEIN_RECEP_F1_2"/>
    <property type="match status" value="1"/>
</dbReference>
<dbReference type="GO" id="GO:0001594">
    <property type="term" value="F:trace-amine receptor activity"/>
    <property type="evidence" value="ECO:0007669"/>
    <property type="project" value="InterPro"/>
</dbReference>
<dbReference type="InterPro" id="IPR050569">
    <property type="entry name" value="TAAR"/>
</dbReference>
<protein>
    <recommendedName>
        <fullName evidence="13">Trace amine-associated receptor 1</fullName>
    </recommendedName>
</protein>
<dbReference type="FunFam" id="1.20.1070.10:FF:000030">
    <property type="entry name" value="trace amine-associated receptor 1"/>
    <property type="match status" value="1"/>
</dbReference>
<dbReference type="InterPro" id="IPR017452">
    <property type="entry name" value="GPCR_Rhodpsn_7TM"/>
</dbReference>
<evidence type="ECO:0000256" key="4">
    <source>
        <dbReference type="ARBA" id="ARBA00022692"/>
    </source>
</evidence>
<dbReference type="Pfam" id="PF00001">
    <property type="entry name" value="7tm_1"/>
    <property type="match status" value="1"/>
</dbReference>
<dbReference type="InterPro" id="IPR009132">
    <property type="entry name" value="TAAR_fam"/>
</dbReference>
<dbReference type="Gene3D" id="1.20.1070.10">
    <property type="entry name" value="Rhodopsin 7-helix transmembrane proteins"/>
    <property type="match status" value="1"/>
</dbReference>
<evidence type="ECO:0000259" key="16">
    <source>
        <dbReference type="PROSITE" id="PS50262"/>
    </source>
</evidence>
<name>A0A8B9KNI7_ASTMX</name>
<evidence type="ECO:0000256" key="6">
    <source>
        <dbReference type="ARBA" id="ARBA00022989"/>
    </source>
</evidence>
<feature type="transmembrane region" description="Helical" evidence="15">
    <location>
        <begin position="209"/>
        <end position="227"/>
    </location>
</feature>
<dbReference type="PROSITE" id="PS00237">
    <property type="entry name" value="G_PROTEIN_RECEP_F1_1"/>
    <property type="match status" value="1"/>
</dbReference>
<keyword evidence="8 15" id="KW-0472">Membrane</keyword>
<dbReference type="PANTHER" id="PTHR24249:SF415">
    <property type="entry name" value="TRACE AMINE-ASSOCIATED RECEPTOR 1"/>
    <property type="match status" value="1"/>
</dbReference>
<feature type="transmembrane region" description="Helical" evidence="15">
    <location>
        <begin position="148"/>
        <end position="171"/>
    </location>
</feature>
<evidence type="ECO:0000313" key="18">
    <source>
        <dbReference type="Proteomes" id="UP000694621"/>
    </source>
</evidence>
<reference evidence="17" key="1">
    <citation type="submission" date="2025-08" db="UniProtKB">
        <authorList>
            <consortium name="Ensembl"/>
        </authorList>
    </citation>
    <scope>IDENTIFICATION</scope>
</reference>
<keyword evidence="12 14" id="KW-0807">Transducer</keyword>
<dbReference type="SMART" id="SM01381">
    <property type="entry name" value="7TM_GPCR_Srsx"/>
    <property type="match status" value="1"/>
</dbReference>
<evidence type="ECO:0000256" key="7">
    <source>
        <dbReference type="ARBA" id="ARBA00023040"/>
    </source>
</evidence>
<evidence type="ECO:0000256" key="15">
    <source>
        <dbReference type="SAM" id="Phobius"/>
    </source>
</evidence>
<keyword evidence="7 14" id="KW-0297">G-protein coupled receptor</keyword>
<feature type="transmembrane region" description="Helical" evidence="15">
    <location>
        <begin position="70"/>
        <end position="88"/>
    </location>
</feature>
<organism evidence="17 18">
    <name type="scientific">Astyanax mexicanus</name>
    <name type="common">Blind cave fish</name>
    <name type="synonym">Astyanax fasciatus mexicanus</name>
    <dbReference type="NCBI Taxonomy" id="7994"/>
    <lineage>
        <taxon>Eukaryota</taxon>
        <taxon>Metazoa</taxon>
        <taxon>Chordata</taxon>
        <taxon>Craniata</taxon>
        <taxon>Vertebrata</taxon>
        <taxon>Euteleostomi</taxon>
        <taxon>Actinopterygii</taxon>
        <taxon>Neopterygii</taxon>
        <taxon>Teleostei</taxon>
        <taxon>Ostariophysi</taxon>
        <taxon>Characiformes</taxon>
        <taxon>Characoidei</taxon>
        <taxon>Acestrorhamphidae</taxon>
        <taxon>Acestrorhamphinae</taxon>
        <taxon>Astyanax</taxon>
    </lineage>
</organism>
<dbReference type="SUPFAM" id="SSF81321">
    <property type="entry name" value="Family A G protein-coupled receptor-like"/>
    <property type="match status" value="1"/>
</dbReference>
<keyword evidence="4 14" id="KW-0812">Transmembrane</keyword>
<keyword evidence="11" id="KW-0325">Glycoprotein</keyword>
<feature type="transmembrane region" description="Helical" evidence="15">
    <location>
        <begin position="337"/>
        <end position="357"/>
    </location>
</feature>
<dbReference type="AlphaFoldDB" id="A0A8B9KNI7"/>
<evidence type="ECO:0000313" key="17">
    <source>
        <dbReference type="Ensembl" id="ENSAMXP00005038434.1"/>
    </source>
</evidence>
<dbReference type="PRINTS" id="PR01831">
    <property type="entry name" value="TRACEAMINE1R"/>
</dbReference>
<evidence type="ECO:0000256" key="5">
    <source>
        <dbReference type="ARBA" id="ARBA00022824"/>
    </source>
</evidence>
<dbReference type="PANTHER" id="PTHR24249">
    <property type="entry name" value="HISTAMINE RECEPTOR-RELATED G-PROTEIN COUPLED RECEPTOR"/>
    <property type="match status" value="1"/>
</dbReference>
<feature type="transmembrane region" description="Helical" evidence="15">
    <location>
        <begin position="108"/>
        <end position="127"/>
    </location>
</feature>
<comment type="subcellular location">
    <subcellularLocation>
        <location evidence="2">Cell membrane</location>
        <topology evidence="2">Multi-pass membrane protein</topology>
    </subcellularLocation>
    <subcellularLocation>
        <location evidence="1">Endoplasmic reticulum membrane</location>
        <topology evidence="1">Multi-pass membrane protein</topology>
    </subcellularLocation>
</comment>
<dbReference type="InterPro" id="IPR000276">
    <property type="entry name" value="GPCR_Rhodpsn"/>
</dbReference>
<evidence type="ECO:0000256" key="14">
    <source>
        <dbReference type="RuleBase" id="RU000688"/>
    </source>
</evidence>
<keyword evidence="6 15" id="KW-1133">Transmembrane helix</keyword>
<keyword evidence="10 14" id="KW-0675">Receptor</keyword>